<dbReference type="InterPro" id="IPR011061">
    <property type="entry name" value="Hirudin/antistatin"/>
</dbReference>
<dbReference type="GO" id="GO:0004867">
    <property type="term" value="F:serine-type endopeptidase inhibitor activity"/>
    <property type="evidence" value="ECO:0007669"/>
    <property type="project" value="InterPro"/>
</dbReference>
<dbReference type="InterPro" id="IPR008197">
    <property type="entry name" value="WAP_dom"/>
</dbReference>
<feature type="domain" description="Thyroglobulin type-1" evidence="7">
    <location>
        <begin position="551"/>
        <end position="632"/>
    </location>
</feature>
<dbReference type="InterPro" id="IPR036645">
    <property type="entry name" value="Elafin-like_sf"/>
</dbReference>
<feature type="domain" description="WAP" evidence="9">
    <location>
        <begin position="55"/>
        <end position="104"/>
    </location>
</feature>
<comment type="caution">
    <text evidence="5">Lacks conserved residue(s) required for the propagation of feature annotation.</text>
</comment>
<feature type="domain" description="Thyroglobulin type-1" evidence="7">
    <location>
        <begin position="1096"/>
        <end position="1151"/>
    </location>
</feature>
<feature type="disulfide bond" evidence="5">
    <location>
        <begin position="1020"/>
        <end position="1027"/>
    </location>
</feature>
<dbReference type="Pfam" id="PF02822">
    <property type="entry name" value="Antistasin"/>
    <property type="match status" value="3"/>
</dbReference>
<keyword evidence="6" id="KW-1133">Transmembrane helix</keyword>
<evidence type="ECO:0000256" key="3">
    <source>
        <dbReference type="ARBA" id="ARBA00022737"/>
    </source>
</evidence>
<dbReference type="InterPro" id="IPR036880">
    <property type="entry name" value="Kunitz_BPTI_sf"/>
</dbReference>
<dbReference type="Pfam" id="PF00086">
    <property type="entry name" value="Thyroglobulin_1"/>
    <property type="match status" value="6"/>
</dbReference>
<keyword evidence="6" id="KW-0812">Transmembrane</keyword>
<feature type="domain" description="Antistasin-like" evidence="8">
    <location>
        <begin position="809"/>
        <end position="834"/>
    </location>
</feature>
<dbReference type="InterPro" id="IPR006150">
    <property type="entry name" value="Cys_repeat_1"/>
</dbReference>
<evidence type="ECO:0000313" key="11">
    <source>
        <dbReference type="Proteomes" id="UP000826195"/>
    </source>
</evidence>
<reference evidence="10 11" key="1">
    <citation type="journal article" date="2021" name="J. Hered.">
        <title>A chromosome-level genome assembly of the parasitoid wasp, Cotesia glomerata (Hymenoptera: Braconidae).</title>
        <authorList>
            <person name="Pinto B.J."/>
            <person name="Weis J.J."/>
            <person name="Gamble T."/>
            <person name="Ode P.J."/>
            <person name="Paul R."/>
            <person name="Zaspel J.M."/>
        </authorList>
    </citation>
    <scope>NUCLEOTIDE SEQUENCE [LARGE SCALE GENOMIC DNA]</scope>
    <source>
        <tissue evidence="10">Whole</tissue>
    </source>
</reference>
<dbReference type="SUPFAM" id="SSF57362">
    <property type="entry name" value="BPTI-like"/>
    <property type="match status" value="1"/>
</dbReference>
<dbReference type="SMART" id="SM00289">
    <property type="entry name" value="WR1"/>
    <property type="match status" value="5"/>
</dbReference>
<feature type="disulfide bond" evidence="5">
    <location>
        <begin position="146"/>
        <end position="153"/>
    </location>
</feature>
<dbReference type="GO" id="GO:0007160">
    <property type="term" value="P:cell-matrix adhesion"/>
    <property type="evidence" value="ECO:0007669"/>
    <property type="project" value="TreeGrafter"/>
</dbReference>
<evidence type="ECO:0000256" key="6">
    <source>
        <dbReference type="SAM" id="Phobius"/>
    </source>
</evidence>
<dbReference type="CDD" id="cd00191">
    <property type="entry name" value="TY"/>
    <property type="match status" value="5"/>
</dbReference>
<dbReference type="InterPro" id="IPR036857">
    <property type="entry name" value="Thyroglobulin_1_sf"/>
</dbReference>
<dbReference type="Proteomes" id="UP000826195">
    <property type="component" value="Unassembled WGS sequence"/>
</dbReference>
<keyword evidence="2" id="KW-0964">Secreted</keyword>
<evidence type="ECO:0000256" key="4">
    <source>
        <dbReference type="ARBA" id="ARBA00023157"/>
    </source>
</evidence>
<dbReference type="Pfam" id="PF14625">
    <property type="entry name" value="Lustrin_cystein"/>
    <property type="match status" value="3"/>
</dbReference>
<feature type="domain" description="WAP" evidence="9">
    <location>
        <begin position="301"/>
        <end position="347"/>
    </location>
</feature>
<dbReference type="PROSITE" id="PS51252">
    <property type="entry name" value="ANTISTASIN"/>
    <property type="match status" value="4"/>
</dbReference>
<evidence type="ECO:0000256" key="1">
    <source>
        <dbReference type="ARBA" id="ARBA00004613"/>
    </source>
</evidence>
<dbReference type="GO" id="GO:0005615">
    <property type="term" value="C:extracellular space"/>
    <property type="evidence" value="ECO:0007669"/>
    <property type="project" value="TreeGrafter"/>
</dbReference>
<protein>
    <submittedName>
        <fullName evidence="10">Uncharacterized protein</fullName>
    </submittedName>
</protein>
<evidence type="ECO:0000259" key="8">
    <source>
        <dbReference type="PROSITE" id="PS51252"/>
    </source>
</evidence>
<dbReference type="Gene3D" id="4.10.800.10">
    <property type="entry name" value="Thyroglobulin type-1"/>
    <property type="match status" value="6"/>
</dbReference>
<dbReference type="Pfam" id="PF00095">
    <property type="entry name" value="WAP"/>
    <property type="match status" value="3"/>
</dbReference>
<proteinExistence type="predicted"/>
<dbReference type="CDD" id="cd00199">
    <property type="entry name" value="WAP"/>
    <property type="match status" value="1"/>
</dbReference>
<comment type="caution">
    <text evidence="10">The sequence shown here is derived from an EMBL/GenBank/DDBJ whole genome shotgun (WGS) entry which is preliminary data.</text>
</comment>
<feature type="disulfide bond" evidence="5">
    <location>
        <begin position="387"/>
        <end position="394"/>
    </location>
</feature>
<evidence type="ECO:0000256" key="5">
    <source>
        <dbReference type="PROSITE-ProRule" id="PRU00500"/>
    </source>
</evidence>
<dbReference type="InterPro" id="IPR004094">
    <property type="entry name" value="Antistasin-like"/>
</dbReference>
<keyword evidence="11" id="KW-1185">Reference proteome</keyword>
<dbReference type="EMBL" id="JAHXZJ010000001">
    <property type="protein sequence ID" value="KAH0568944.1"/>
    <property type="molecule type" value="Genomic_DNA"/>
</dbReference>
<dbReference type="InterPro" id="IPR051950">
    <property type="entry name" value="Dev_reg/Prot_inhib"/>
</dbReference>
<keyword evidence="4 5" id="KW-1015">Disulfide bond</keyword>
<feature type="domain" description="Thyroglobulin type-1" evidence="7">
    <location>
        <begin position="349"/>
        <end position="416"/>
    </location>
</feature>
<accession>A0AAV7JAI6</accession>
<feature type="domain" description="Thyroglobulin type-1" evidence="7">
    <location>
        <begin position="735"/>
        <end position="803"/>
    </location>
</feature>
<feature type="domain" description="Thyroglobulin type-1" evidence="7">
    <location>
        <begin position="105"/>
        <end position="176"/>
    </location>
</feature>
<dbReference type="InterPro" id="IPR028150">
    <property type="entry name" value="Lustrin_cystein"/>
</dbReference>
<feature type="domain" description="Antistasin-like" evidence="8">
    <location>
        <begin position="432"/>
        <end position="457"/>
    </location>
</feature>
<evidence type="ECO:0000259" key="7">
    <source>
        <dbReference type="PROSITE" id="PS51162"/>
    </source>
</evidence>
<gene>
    <name evidence="10" type="ORF">KQX54_021642</name>
</gene>
<dbReference type="PROSITE" id="PS51162">
    <property type="entry name" value="THYROGLOBULIN_1_2"/>
    <property type="match status" value="6"/>
</dbReference>
<dbReference type="PROSITE" id="PS51390">
    <property type="entry name" value="WAP"/>
    <property type="match status" value="3"/>
</dbReference>
<feature type="disulfide bond" evidence="5">
    <location>
        <begin position="396"/>
        <end position="416"/>
    </location>
</feature>
<evidence type="ECO:0000259" key="9">
    <source>
        <dbReference type="PROSITE" id="PS51390"/>
    </source>
</evidence>
<feature type="domain" description="Antistasin-like" evidence="8">
    <location>
        <begin position="182"/>
        <end position="208"/>
    </location>
</feature>
<evidence type="ECO:0000313" key="10">
    <source>
        <dbReference type="EMBL" id="KAH0568944.1"/>
    </source>
</evidence>
<evidence type="ECO:0000256" key="2">
    <source>
        <dbReference type="ARBA" id="ARBA00022525"/>
    </source>
</evidence>
<keyword evidence="3" id="KW-0677">Repeat</keyword>
<name>A0AAV7JAI6_COTGL</name>
<dbReference type="SMART" id="SM00217">
    <property type="entry name" value="WAP"/>
    <property type="match status" value="3"/>
</dbReference>
<sequence length="1361" mass="147684">MEESKGRNSPEVYVVGLVGCIASTGALRLVQKVPEPISTGAPSKLKSETTPLQPLLRSPGRCPALNEQSTCPSRAAPCSSSFECSSSTEKCCETVCGLKCVASELTGCEQLALAATRRSRALGTRGPPQFIPQCNNFTGEFERIQCEATEKNCWCVDEFGSELPGTRSAGREFVDCNNPRLCQAHSCRMLCPLGFQIDEVTGCPKCECRDPCHNVTCPGVGQTCELIESSCARPPCPPIPSCRKAKSLATICPAGEPLQITDSPRPFLCGESIGKPSCPPMYRCLVEPNQEYGVCCPSTLNLERPGKCPPEEPAVCGPPCQHDLDCSGPQKCCESDSCGGGVCLLPVGLSACRKNRMLAEMLSVSEKQGRGYIPQCNEDGGYEPKQCSRNGLVCWCVRVDGKKISGTMGPAAAVNCNQVTDKSKGRALPTSCPLYHCAQVCQYGFKVDEAGCSTCECDNPCEGFPCPADQECVLNRENGCPDFLCPTTPECRAKKSYKSPCVTGAPLSDEGGNAVTCTGTNSTCPSSHICTAVPEAGQSVCCPMLHIPTPPTMCEYLQDFNNRMEGTREGMSLAIPPPKCSSDGTWKSLQCHDSRCDCVNEQGVPLRTNITTTDVDCDEVRALSKTCEPPECDIQCTYGREVDDAGCEQCRCRDPCQGVSCGPREICSMVDVNCGEGQSCPQVPACLAVKQGQCPYLVPSSSSCEVHCSNDQECSDDRKCCSTGCGTACVEPVVATACQHARTLAEHAARESGEPARRIYIPQCDEKGSFESVQCHLGTCWCVDEEGREAAGTRIPDGAVPKCNKPVTCPTIECHLDCPDGLDLDPSGCPRCSCRDPCKAVNCRGENEACRMVEVACSAPPCPPVPVCLPKKDNPCPNGAPLLTQEGLPAICGPHGQHCPTTHKCELSPLDEYAVCCPKPRDVCFEPPRLIECPPTRQKGMNDTERWYFDPELNECRIKTGCSVGHNDFSSKLVCDDVCPVLTPCELQRERNLKSSQRLKKSVFLPRCNADTGAWESVQCLEHVGVCWCVDRKGVPVKGSLVRGEEPKCNFRQARKGGKSSLIEIDPEIVAYMENSLVKLDVEEERMEKPVAKLLVTRCEAMKERGHVPTTCDVDGKFEPTQCAGETCWCVDEAGNQIIGSEPFFKGTQMCLMTAVEAVEVTLRFPGHFVNEDTNRFTRATADLLRDLNASIKDGIAVELDLDAAIIGFEIVGDNKVDVAFHLEELTRSRSLALLGSIADATTSRFIHRPLSFEAEDKIMALEQRELFTDAETPIYQTTTVVLAATSAIIICSFIILFVIYRRKMKVRYCTPKGEETDERYLAYDKQPVYVISGADKDDKDIEVARELCESHSTGKEIAQT</sequence>
<dbReference type="InterPro" id="IPR000716">
    <property type="entry name" value="Thyroglobulin_1"/>
</dbReference>
<feature type="disulfide bond" evidence="5">
    <location>
        <begin position="1029"/>
        <end position="1049"/>
    </location>
</feature>
<dbReference type="Gene3D" id="2.10.22.10">
    <property type="entry name" value="Antistasin, domain 1"/>
    <property type="match status" value="4"/>
</dbReference>
<dbReference type="PANTHER" id="PTHR12352">
    <property type="entry name" value="SECRETED MODULAR CALCIUM-BINDING PROTEIN"/>
    <property type="match status" value="1"/>
</dbReference>
<dbReference type="PROSITE" id="PS00484">
    <property type="entry name" value="THYROGLOBULIN_1_1"/>
    <property type="match status" value="4"/>
</dbReference>
<dbReference type="Gene3D" id="4.10.75.10">
    <property type="entry name" value="Elafin-like"/>
    <property type="match status" value="3"/>
</dbReference>
<feature type="domain" description="Antistasin-like" evidence="8">
    <location>
        <begin position="627"/>
        <end position="652"/>
    </location>
</feature>
<dbReference type="SUPFAM" id="SSF57262">
    <property type="entry name" value="Leech antihemostatic proteins"/>
    <property type="match status" value="4"/>
</dbReference>
<dbReference type="PANTHER" id="PTHR12352:SF31">
    <property type="entry name" value="PAPILIN-LIKE PROTEIN"/>
    <property type="match status" value="1"/>
</dbReference>
<dbReference type="GO" id="GO:0005604">
    <property type="term" value="C:basement membrane"/>
    <property type="evidence" value="ECO:0007669"/>
    <property type="project" value="TreeGrafter"/>
</dbReference>
<feature type="domain" description="WAP" evidence="9">
    <location>
        <begin position="687"/>
        <end position="733"/>
    </location>
</feature>
<keyword evidence="6" id="KW-0472">Membrane</keyword>
<feature type="domain" description="Thyroglobulin type-1" evidence="7">
    <location>
        <begin position="982"/>
        <end position="1049"/>
    </location>
</feature>
<feature type="transmembrane region" description="Helical" evidence="6">
    <location>
        <begin position="1281"/>
        <end position="1301"/>
    </location>
</feature>
<comment type="subcellular location">
    <subcellularLocation>
        <location evidence="1">Secreted</location>
    </subcellularLocation>
</comment>
<dbReference type="SUPFAM" id="SSF57610">
    <property type="entry name" value="Thyroglobulin type-1 domain"/>
    <property type="match status" value="6"/>
</dbReference>
<organism evidence="10 11">
    <name type="scientific">Cotesia glomerata</name>
    <name type="common">Lepidopteran parasitic wasp</name>
    <name type="synonym">Apanteles glomeratus</name>
    <dbReference type="NCBI Taxonomy" id="32391"/>
    <lineage>
        <taxon>Eukaryota</taxon>
        <taxon>Metazoa</taxon>
        <taxon>Ecdysozoa</taxon>
        <taxon>Arthropoda</taxon>
        <taxon>Hexapoda</taxon>
        <taxon>Insecta</taxon>
        <taxon>Pterygota</taxon>
        <taxon>Neoptera</taxon>
        <taxon>Endopterygota</taxon>
        <taxon>Hymenoptera</taxon>
        <taxon>Apocrita</taxon>
        <taxon>Ichneumonoidea</taxon>
        <taxon>Braconidae</taxon>
        <taxon>Microgastrinae</taxon>
        <taxon>Cotesia</taxon>
    </lineage>
</organism>
<dbReference type="SMART" id="SM00211">
    <property type="entry name" value="TY"/>
    <property type="match status" value="6"/>
</dbReference>